<organism evidence="1 2">
    <name type="scientific">Mesorhabditis spiculigera</name>
    <dbReference type="NCBI Taxonomy" id="96644"/>
    <lineage>
        <taxon>Eukaryota</taxon>
        <taxon>Metazoa</taxon>
        <taxon>Ecdysozoa</taxon>
        <taxon>Nematoda</taxon>
        <taxon>Chromadorea</taxon>
        <taxon>Rhabditida</taxon>
        <taxon>Rhabditina</taxon>
        <taxon>Rhabditomorpha</taxon>
        <taxon>Rhabditoidea</taxon>
        <taxon>Rhabditidae</taxon>
        <taxon>Mesorhabditinae</taxon>
        <taxon>Mesorhabditis</taxon>
    </lineage>
</organism>
<name>A0AA36FPZ1_9BILA</name>
<dbReference type="EMBL" id="CATQJA010000578">
    <property type="protein sequence ID" value="CAJ0561704.1"/>
    <property type="molecule type" value="Genomic_DNA"/>
</dbReference>
<comment type="caution">
    <text evidence="1">The sequence shown here is derived from an EMBL/GenBank/DDBJ whole genome shotgun (WGS) entry which is preliminary data.</text>
</comment>
<gene>
    <name evidence="1" type="ORF">MSPICULIGERA_LOCUS1909</name>
</gene>
<protein>
    <submittedName>
        <fullName evidence="1">Uncharacterized protein</fullName>
    </submittedName>
</protein>
<evidence type="ECO:0000313" key="1">
    <source>
        <dbReference type="EMBL" id="CAJ0561704.1"/>
    </source>
</evidence>
<sequence length="70" mass="7984">MKQADAPIASRMKKGLSFENAKRNLIGSVLGNLYDGEFPKTKMINVYETLQSPDLYVENFRPIIEASRDY</sequence>
<reference evidence="1" key="1">
    <citation type="submission" date="2023-06" db="EMBL/GenBank/DDBJ databases">
        <authorList>
            <person name="Delattre M."/>
        </authorList>
    </citation>
    <scope>NUCLEOTIDE SEQUENCE</scope>
    <source>
        <strain evidence="1">AF72</strain>
    </source>
</reference>
<evidence type="ECO:0000313" key="2">
    <source>
        <dbReference type="Proteomes" id="UP001177023"/>
    </source>
</evidence>
<keyword evidence="2" id="KW-1185">Reference proteome</keyword>
<dbReference type="Proteomes" id="UP001177023">
    <property type="component" value="Unassembled WGS sequence"/>
</dbReference>
<dbReference type="AlphaFoldDB" id="A0AA36FPZ1"/>
<accession>A0AA36FPZ1</accession>
<proteinExistence type="predicted"/>
<feature type="non-terminal residue" evidence="1">
    <location>
        <position position="70"/>
    </location>
</feature>